<proteinExistence type="predicted"/>
<sequence length="248" mass="27115">MNKHYLAIAFCAMATGTFASENTEINHSPVSAENLNYGDPTASFSTLGVSRSGDATQINGMLGLGDNIFQLDLGLADKNTKDDKLDYNYRGRYFHVTDGLGFSVDVLGDRASTTALAGMIYKFQVTDNILLFPMLSVGRTAVDVEEPLPPGIGINGQPTERVLKHKLDSTVYQAGLYGMYAFDAGHWLYANPRSTYVQQAKEWVAQVEVGGGYMVSDSVSVGFKVEHTAESDISRKDTTGWVQANYYF</sequence>
<name>A0A9X3CSF4_9VIBR</name>
<gene>
    <name evidence="2" type="ORF">MD535_23115</name>
</gene>
<comment type="caution">
    <text evidence="2">The sequence shown here is derived from an EMBL/GenBank/DDBJ whole genome shotgun (WGS) entry which is preliminary data.</text>
</comment>
<dbReference type="RefSeq" id="WP_265677503.1">
    <property type="nucleotide sequence ID" value="NZ_JAKRRY010000050.1"/>
</dbReference>
<accession>A0A9X3CSF4</accession>
<feature type="chain" id="PRO_5040976682" description="Outer membrane protein beta-barrel domain-containing protein" evidence="1">
    <location>
        <begin position="20"/>
        <end position="248"/>
    </location>
</feature>
<evidence type="ECO:0008006" key="4">
    <source>
        <dbReference type="Google" id="ProtNLM"/>
    </source>
</evidence>
<keyword evidence="3" id="KW-1185">Reference proteome</keyword>
<dbReference type="AlphaFoldDB" id="A0A9X3CSF4"/>
<evidence type="ECO:0000313" key="3">
    <source>
        <dbReference type="Proteomes" id="UP001155587"/>
    </source>
</evidence>
<dbReference type="Proteomes" id="UP001155587">
    <property type="component" value="Unassembled WGS sequence"/>
</dbReference>
<dbReference type="EMBL" id="JAKRRY010000050">
    <property type="protein sequence ID" value="MCW8348887.1"/>
    <property type="molecule type" value="Genomic_DNA"/>
</dbReference>
<protein>
    <recommendedName>
        <fullName evidence="4">Outer membrane protein beta-barrel domain-containing protein</fullName>
    </recommendedName>
</protein>
<evidence type="ECO:0000256" key="1">
    <source>
        <dbReference type="SAM" id="SignalP"/>
    </source>
</evidence>
<organism evidence="2 3">
    <name type="scientific">Vibrio qingdaonensis</name>
    <dbReference type="NCBI Taxonomy" id="2829491"/>
    <lineage>
        <taxon>Bacteria</taxon>
        <taxon>Pseudomonadati</taxon>
        <taxon>Pseudomonadota</taxon>
        <taxon>Gammaproteobacteria</taxon>
        <taxon>Vibrionales</taxon>
        <taxon>Vibrionaceae</taxon>
        <taxon>Vibrio</taxon>
    </lineage>
</organism>
<keyword evidence="1" id="KW-0732">Signal</keyword>
<feature type="signal peptide" evidence="1">
    <location>
        <begin position="1"/>
        <end position="19"/>
    </location>
</feature>
<reference evidence="2" key="1">
    <citation type="submission" date="2022-02" db="EMBL/GenBank/DDBJ databases">
        <title>Vibrio sp. nov, a new bacterium isolated from seawater.</title>
        <authorList>
            <person name="Yuan Y."/>
        </authorList>
    </citation>
    <scope>NUCLEOTIDE SEQUENCE</scope>
    <source>
        <strain evidence="2">ZSDZ65</strain>
    </source>
</reference>
<evidence type="ECO:0000313" key="2">
    <source>
        <dbReference type="EMBL" id="MCW8348887.1"/>
    </source>
</evidence>